<evidence type="ECO:0000256" key="4">
    <source>
        <dbReference type="ARBA" id="ARBA00022640"/>
    </source>
</evidence>
<dbReference type="Pfam" id="PF12638">
    <property type="entry name" value="Staygreen"/>
    <property type="match status" value="1"/>
</dbReference>
<evidence type="ECO:0000313" key="7">
    <source>
        <dbReference type="Proteomes" id="UP001515500"/>
    </source>
</evidence>
<evidence type="ECO:0000256" key="3">
    <source>
        <dbReference type="ARBA" id="ARBA00022528"/>
    </source>
</evidence>
<feature type="domain" description="Staygreen protein" evidence="6">
    <location>
        <begin position="48"/>
        <end position="206"/>
    </location>
</feature>
<accession>A0AB40BIV0</accession>
<keyword evidence="5" id="KW-0809">Transit peptide</keyword>
<keyword evidence="3" id="KW-0150">Chloroplast</keyword>
<dbReference type="RefSeq" id="XP_039126333.1">
    <property type="nucleotide sequence ID" value="XM_039270399.1"/>
</dbReference>
<dbReference type="AlphaFoldDB" id="A0AB40BIV0"/>
<dbReference type="PANTHER" id="PTHR31750:SF4">
    <property type="entry name" value="LP06106P"/>
    <property type="match status" value="1"/>
</dbReference>
<dbReference type="InterPro" id="IPR024438">
    <property type="entry name" value="Staygreen"/>
</dbReference>
<dbReference type="GeneID" id="120262304"/>
<sequence length="213" mass="24557">MGLTSVMCHLTSYSEMMKARCSSLIYGNKKPKRITSTSTMARLFGPSNFEESKLKVLFVGIHDKKNKNKKTSSSILPRTYTLTHSDVTSHLTLAISNTIHHPQLQGWYHWLQRDEVVAEWKKVRDKMSLHVHCHVSGGHILLELFAPLRFYIFSKELPVVLKAFIHGDENFFSTYPELEHAPVWIHFHSNIPEFNRVEHWGTLQEAATINLTC</sequence>
<dbReference type="GO" id="GO:0009507">
    <property type="term" value="C:chloroplast"/>
    <property type="evidence" value="ECO:0007669"/>
    <property type="project" value="UniProtKB-SubCell"/>
</dbReference>
<keyword evidence="4" id="KW-0934">Plastid</keyword>
<evidence type="ECO:0000256" key="2">
    <source>
        <dbReference type="ARBA" id="ARBA00009234"/>
    </source>
</evidence>
<dbReference type="PANTHER" id="PTHR31750">
    <property type="entry name" value="PROTEIN STAY-GREEN 1, CHLOROPLASTIC-RELATED"/>
    <property type="match status" value="1"/>
</dbReference>
<gene>
    <name evidence="8" type="primary">LOC120262304</name>
</gene>
<reference evidence="7" key="1">
    <citation type="submission" date="2025-05" db="UniProtKB">
        <authorList>
            <consortium name="RefSeq"/>
        </authorList>
    </citation>
    <scope>NUCLEOTIDE SEQUENCE [LARGE SCALE GENOMIC DNA]</scope>
</reference>
<evidence type="ECO:0000256" key="5">
    <source>
        <dbReference type="ARBA" id="ARBA00022946"/>
    </source>
</evidence>
<dbReference type="GO" id="GO:0015996">
    <property type="term" value="P:chlorophyll catabolic process"/>
    <property type="evidence" value="ECO:0007669"/>
    <property type="project" value="TreeGrafter"/>
</dbReference>
<reference evidence="8" key="2">
    <citation type="submission" date="2025-08" db="UniProtKB">
        <authorList>
            <consortium name="RefSeq"/>
        </authorList>
    </citation>
    <scope>IDENTIFICATION</scope>
</reference>
<keyword evidence="7" id="KW-1185">Reference proteome</keyword>
<protein>
    <submittedName>
        <fullName evidence="8">Protein STAY-GREEN homolog, chloroplastic-like</fullName>
    </submittedName>
</protein>
<evidence type="ECO:0000313" key="8">
    <source>
        <dbReference type="RefSeq" id="XP_039126333.1"/>
    </source>
</evidence>
<evidence type="ECO:0000256" key="1">
    <source>
        <dbReference type="ARBA" id="ARBA00004229"/>
    </source>
</evidence>
<proteinExistence type="inferred from homology"/>
<organism evidence="7 8">
    <name type="scientific">Dioscorea cayennensis subsp. rotundata</name>
    <name type="common">White Guinea yam</name>
    <name type="synonym">Dioscorea rotundata</name>
    <dbReference type="NCBI Taxonomy" id="55577"/>
    <lineage>
        <taxon>Eukaryota</taxon>
        <taxon>Viridiplantae</taxon>
        <taxon>Streptophyta</taxon>
        <taxon>Embryophyta</taxon>
        <taxon>Tracheophyta</taxon>
        <taxon>Spermatophyta</taxon>
        <taxon>Magnoliopsida</taxon>
        <taxon>Liliopsida</taxon>
        <taxon>Dioscoreales</taxon>
        <taxon>Dioscoreaceae</taxon>
        <taxon>Dioscorea</taxon>
    </lineage>
</organism>
<dbReference type="Proteomes" id="UP001515500">
    <property type="component" value="Chromosome 1"/>
</dbReference>
<name>A0AB40BIV0_DIOCR</name>
<comment type="subcellular location">
    <subcellularLocation>
        <location evidence="1">Plastid</location>
        <location evidence="1">Chloroplast</location>
    </subcellularLocation>
</comment>
<evidence type="ECO:0000259" key="6">
    <source>
        <dbReference type="Pfam" id="PF12638"/>
    </source>
</evidence>
<comment type="similarity">
    <text evidence="2">Belongs to the staygreen family.</text>
</comment>